<feature type="transmembrane region" description="Helical" evidence="6">
    <location>
        <begin position="56"/>
        <end position="80"/>
    </location>
</feature>
<gene>
    <name evidence="7" type="ORF">JK358_38335</name>
</gene>
<dbReference type="PANTHER" id="PTHR23513:SF6">
    <property type="entry name" value="MAJOR FACILITATOR SUPERFAMILY ASSOCIATED DOMAIN-CONTAINING PROTEIN"/>
    <property type="match status" value="1"/>
</dbReference>
<evidence type="ECO:0000256" key="5">
    <source>
        <dbReference type="ARBA" id="ARBA00023136"/>
    </source>
</evidence>
<reference evidence="7 8" key="1">
    <citation type="submission" date="2021-01" db="EMBL/GenBank/DDBJ databases">
        <title>WGS of actinomycetes isolated from Thailand.</title>
        <authorList>
            <person name="Thawai C."/>
        </authorList>
    </citation>
    <scope>NUCLEOTIDE SEQUENCE [LARGE SCALE GENOMIC DNA]</scope>
    <source>
        <strain evidence="7 8">LPG 2</strain>
    </source>
</reference>
<keyword evidence="8" id="KW-1185">Reference proteome</keyword>
<evidence type="ECO:0000313" key="8">
    <source>
        <dbReference type="Proteomes" id="UP000602198"/>
    </source>
</evidence>
<sequence>MAVTVGARWGIAVDAVLAGAACGLLSAVDEPSGGPALGRSTLVHDIRGGWSAFHSYGWISPVVTAFLILNAVRAGVWSVIGMLTVQQSHGAAGWGIAMSSNGLGIVLGSIVVFRTQVRHLLCVGQAAAIVGAVPLVLVGLEPSLGLFSAGALLGGIGLGVFAVAWETCLGHHVRNSELSRVASYDTLGSLVAVPLGQLAVVPLAAVASHSLVAYVAGGLYVVVCSAPLASRHVRMLRQS</sequence>
<organism evidence="7 8">
    <name type="scientific">Nocardia acididurans</name>
    <dbReference type="NCBI Taxonomy" id="2802282"/>
    <lineage>
        <taxon>Bacteria</taxon>
        <taxon>Bacillati</taxon>
        <taxon>Actinomycetota</taxon>
        <taxon>Actinomycetes</taxon>
        <taxon>Mycobacteriales</taxon>
        <taxon>Nocardiaceae</taxon>
        <taxon>Nocardia</taxon>
    </lineage>
</organism>
<evidence type="ECO:0000256" key="6">
    <source>
        <dbReference type="SAM" id="Phobius"/>
    </source>
</evidence>
<comment type="caution">
    <text evidence="7">The sequence shown here is derived from an EMBL/GenBank/DDBJ whole genome shotgun (WGS) entry which is preliminary data.</text>
</comment>
<keyword evidence="4 6" id="KW-1133">Transmembrane helix</keyword>
<keyword evidence="3 6" id="KW-0812">Transmembrane</keyword>
<evidence type="ECO:0000256" key="4">
    <source>
        <dbReference type="ARBA" id="ARBA00022989"/>
    </source>
</evidence>
<name>A0ABS1MJ21_9NOCA</name>
<keyword evidence="2" id="KW-1003">Cell membrane</keyword>
<dbReference type="InterPro" id="IPR036259">
    <property type="entry name" value="MFS_trans_sf"/>
</dbReference>
<evidence type="ECO:0000256" key="3">
    <source>
        <dbReference type="ARBA" id="ARBA00022692"/>
    </source>
</evidence>
<evidence type="ECO:0000256" key="1">
    <source>
        <dbReference type="ARBA" id="ARBA00004651"/>
    </source>
</evidence>
<dbReference type="PANTHER" id="PTHR23513">
    <property type="entry name" value="INTEGRAL MEMBRANE EFFLUX PROTEIN-RELATED"/>
    <property type="match status" value="1"/>
</dbReference>
<accession>A0ABS1MJ21</accession>
<feature type="transmembrane region" description="Helical" evidence="6">
    <location>
        <begin position="92"/>
        <end position="113"/>
    </location>
</feature>
<proteinExistence type="predicted"/>
<dbReference type="EMBL" id="JAERRJ010000029">
    <property type="protein sequence ID" value="MBL1080271.1"/>
    <property type="molecule type" value="Genomic_DNA"/>
</dbReference>
<protein>
    <recommendedName>
        <fullName evidence="9">MFS transporter</fullName>
    </recommendedName>
</protein>
<feature type="transmembrane region" description="Helical" evidence="6">
    <location>
        <begin position="146"/>
        <end position="165"/>
    </location>
</feature>
<evidence type="ECO:0000256" key="2">
    <source>
        <dbReference type="ARBA" id="ARBA00022475"/>
    </source>
</evidence>
<dbReference type="Proteomes" id="UP000602198">
    <property type="component" value="Unassembled WGS sequence"/>
</dbReference>
<evidence type="ECO:0000313" key="7">
    <source>
        <dbReference type="EMBL" id="MBL1080271.1"/>
    </source>
</evidence>
<feature type="transmembrane region" description="Helical" evidence="6">
    <location>
        <begin position="120"/>
        <end position="140"/>
    </location>
</feature>
<evidence type="ECO:0008006" key="9">
    <source>
        <dbReference type="Google" id="ProtNLM"/>
    </source>
</evidence>
<keyword evidence="5 6" id="KW-0472">Membrane</keyword>
<dbReference type="Gene3D" id="1.20.1250.20">
    <property type="entry name" value="MFS general substrate transporter like domains"/>
    <property type="match status" value="1"/>
</dbReference>
<feature type="transmembrane region" description="Helical" evidence="6">
    <location>
        <begin position="186"/>
        <end position="205"/>
    </location>
</feature>
<dbReference type="SUPFAM" id="SSF103473">
    <property type="entry name" value="MFS general substrate transporter"/>
    <property type="match status" value="1"/>
</dbReference>
<feature type="transmembrane region" description="Helical" evidence="6">
    <location>
        <begin position="211"/>
        <end position="229"/>
    </location>
</feature>
<comment type="subcellular location">
    <subcellularLocation>
        <location evidence="1">Cell membrane</location>
        <topology evidence="1">Multi-pass membrane protein</topology>
    </subcellularLocation>
</comment>